<feature type="region of interest" description="Disordered" evidence="1">
    <location>
        <begin position="32"/>
        <end position="65"/>
    </location>
</feature>
<organism evidence="2 3">
    <name type="scientific">Cryptolaemus montrouzieri</name>
    <dbReference type="NCBI Taxonomy" id="559131"/>
    <lineage>
        <taxon>Eukaryota</taxon>
        <taxon>Metazoa</taxon>
        <taxon>Ecdysozoa</taxon>
        <taxon>Arthropoda</taxon>
        <taxon>Hexapoda</taxon>
        <taxon>Insecta</taxon>
        <taxon>Pterygota</taxon>
        <taxon>Neoptera</taxon>
        <taxon>Endopterygota</taxon>
        <taxon>Coleoptera</taxon>
        <taxon>Polyphaga</taxon>
        <taxon>Cucujiformia</taxon>
        <taxon>Coccinelloidea</taxon>
        <taxon>Coccinellidae</taxon>
        <taxon>Scymninae</taxon>
        <taxon>Scymnini</taxon>
        <taxon>Cryptolaemus</taxon>
    </lineage>
</organism>
<name>A0ABD2NLN7_9CUCU</name>
<dbReference type="EMBL" id="JABFTP020000124">
    <property type="protein sequence ID" value="KAL3279332.1"/>
    <property type="molecule type" value="Genomic_DNA"/>
</dbReference>
<keyword evidence="3" id="KW-1185">Reference proteome</keyword>
<evidence type="ECO:0000313" key="2">
    <source>
        <dbReference type="EMBL" id="KAL3279332.1"/>
    </source>
</evidence>
<reference evidence="2 3" key="1">
    <citation type="journal article" date="2021" name="BMC Biol.">
        <title>Horizontally acquired antibacterial genes associated with adaptive radiation of ladybird beetles.</title>
        <authorList>
            <person name="Li H.S."/>
            <person name="Tang X.F."/>
            <person name="Huang Y.H."/>
            <person name="Xu Z.Y."/>
            <person name="Chen M.L."/>
            <person name="Du X.Y."/>
            <person name="Qiu B.Y."/>
            <person name="Chen P.T."/>
            <person name="Zhang W."/>
            <person name="Slipinski A."/>
            <person name="Escalona H.E."/>
            <person name="Waterhouse R.M."/>
            <person name="Zwick A."/>
            <person name="Pang H."/>
        </authorList>
    </citation>
    <scope>NUCLEOTIDE SEQUENCE [LARGE SCALE GENOMIC DNA]</scope>
    <source>
        <strain evidence="2">SYSU2018</strain>
    </source>
</reference>
<dbReference type="AlphaFoldDB" id="A0ABD2NLN7"/>
<protein>
    <submittedName>
        <fullName evidence="2">Uncharacterized protein</fullName>
    </submittedName>
</protein>
<sequence>MFGGWNGLMNAGKNKGNVEKKIPEMWMEESIGREEVRVRPKKQVVQDRERDDNQTEQPETSNGLREIRVVDKCCSGEVSRNSKNLREKLSKIQGQVIPKKTTK</sequence>
<comment type="caution">
    <text evidence="2">The sequence shown here is derived from an EMBL/GenBank/DDBJ whole genome shotgun (WGS) entry which is preliminary data.</text>
</comment>
<accession>A0ABD2NLN7</accession>
<evidence type="ECO:0000313" key="3">
    <source>
        <dbReference type="Proteomes" id="UP001516400"/>
    </source>
</evidence>
<feature type="compositionally biased region" description="Basic and acidic residues" evidence="1">
    <location>
        <begin position="32"/>
        <end position="53"/>
    </location>
</feature>
<gene>
    <name evidence="2" type="ORF">HHI36_016839</name>
</gene>
<evidence type="ECO:0000256" key="1">
    <source>
        <dbReference type="SAM" id="MobiDB-lite"/>
    </source>
</evidence>
<proteinExistence type="predicted"/>
<dbReference type="Proteomes" id="UP001516400">
    <property type="component" value="Unassembled WGS sequence"/>
</dbReference>